<dbReference type="InterPro" id="IPR013783">
    <property type="entry name" value="Ig-like_fold"/>
</dbReference>
<dbReference type="InterPro" id="IPR050288">
    <property type="entry name" value="Cellulose_deg_GH3"/>
</dbReference>
<dbReference type="InterPro" id="IPR017853">
    <property type="entry name" value="GH"/>
</dbReference>
<dbReference type="SUPFAM" id="SSF52279">
    <property type="entry name" value="Beta-D-glucan exohydrolase, C-terminal domain"/>
    <property type="match status" value="1"/>
</dbReference>
<feature type="region of interest" description="Disordered" evidence="5">
    <location>
        <begin position="1"/>
        <end position="23"/>
    </location>
</feature>
<dbReference type="PANTHER" id="PTHR42715:SF10">
    <property type="entry name" value="BETA-GLUCOSIDASE"/>
    <property type="match status" value="1"/>
</dbReference>
<evidence type="ECO:0000259" key="6">
    <source>
        <dbReference type="SMART" id="SM01217"/>
    </source>
</evidence>
<evidence type="ECO:0000313" key="7">
    <source>
        <dbReference type="EMBL" id="MFD0687225.1"/>
    </source>
</evidence>
<dbReference type="PROSITE" id="PS00775">
    <property type="entry name" value="GLYCOSYL_HYDROL_F3"/>
    <property type="match status" value="1"/>
</dbReference>
<dbReference type="InterPro" id="IPR036881">
    <property type="entry name" value="Glyco_hydro_3_C_sf"/>
</dbReference>
<keyword evidence="8" id="KW-1185">Reference proteome</keyword>
<feature type="domain" description="Fibronectin type III-like" evidence="6">
    <location>
        <begin position="679"/>
        <end position="748"/>
    </location>
</feature>
<reference evidence="8" key="1">
    <citation type="journal article" date="2019" name="Int. J. Syst. Evol. Microbiol.">
        <title>The Global Catalogue of Microorganisms (GCM) 10K type strain sequencing project: providing services to taxonomists for standard genome sequencing and annotation.</title>
        <authorList>
            <consortium name="The Broad Institute Genomics Platform"/>
            <consortium name="The Broad Institute Genome Sequencing Center for Infectious Disease"/>
            <person name="Wu L."/>
            <person name="Ma J."/>
        </authorList>
    </citation>
    <scope>NUCLEOTIDE SEQUENCE [LARGE SCALE GENOMIC DNA]</scope>
    <source>
        <strain evidence="8">JCM 9371</strain>
    </source>
</reference>
<keyword evidence="4" id="KW-0326">Glycosidase</keyword>
<keyword evidence="3" id="KW-0119">Carbohydrate metabolism</keyword>
<dbReference type="Gene3D" id="2.60.40.10">
    <property type="entry name" value="Immunoglobulins"/>
    <property type="match status" value="1"/>
</dbReference>
<dbReference type="SMART" id="SM01217">
    <property type="entry name" value="Fn3_like"/>
    <property type="match status" value="1"/>
</dbReference>
<dbReference type="SUPFAM" id="SSF51445">
    <property type="entry name" value="(Trans)glycosidases"/>
    <property type="match status" value="1"/>
</dbReference>
<dbReference type="InterPro" id="IPR026891">
    <property type="entry name" value="Fn3-like"/>
</dbReference>
<sequence>MTEALPAAGAPTGPASEPWRDPALPTAERVADLLARMTTEEKAGQLAGFWPTPAAPGDPVAPMEDDSHETAPALEDVLPNGLGQLTRVFGTAPVPAAEGAARLRALQRRVAEGNRFGLPAIAHEECLNGFMTWGATIFPSPPAWGATFDPELVEEMAAAIAASMRAAGVHQGLAPVLDVVRDPRWGRTEECVGEDPQLVGVIGTAYVRGLERSGIVATLKHFAGYSASRSGRNMAPAPVGPRELADVIVEPFVMALREGGARSVMHSYTDVDGMPAAADPRLLTGLLRDELGFTGIVVSDYFGVSFLQSRHNVAGSRGEAAASALRAGIDVELPTVRCYGEPLIDEVRRGAVPEDLLDRAASRVLTLKAGLGLLDGPPEPAPSADDAPDFDPPAHRALARRLAEESIVLLANDGTLPLRPGARIAVTGPLAADPFAMTGCYTFPSHVGRSHPDLPLGVEMPTLADALRGELPGAAIRVAAGGDVLVPDDADIDAAVEAARDADVCVLALGDRAGLFGRGTSGEGSDTETLALPGRQARLAQAVLATGTPTVVVLLAGRPYAMEGIAGRAAAIVQAFFPGQEGGPALAGILSGRAEPSGRLPISMPHGGTGPPVVYLRSRMDGPHEWSAVDPAPAFPFGHGLTWTRFDYADVRVGERAATDGTVTVSAVVTNVGERAGTEVVQLYLADPVASVVRPARWLAGWARVRLEPGAAARVAFTVHADRTSFTGPDLRRIVEPGLIEVAVGRSSLDLPLHGSFTLDGPVRVLGPDRVLTVPVEITPL</sequence>
<gene>
    <name evidence="7" type="ORF">ACFQZM_22185</name>
</gene>
<evidence type="ECO:0000256" key="3">
    <source>
        <dbReference type="ARBA" id="ARBA00023277"/>
    </source>
</evidence>
<proteinExistence type="inferred from homology"/>
<keyword evidence="2 4" id="KW-0378">Hydrolase</keyword>
<dbReference type="Proteomes" id="UP001597063">
    <property type="component" value="Unassembled WGS sequence"/>
</dbReference>
<comment type="caution">
    <text evidence="7">The sequence shown here is derived from an EMBL/GenBank/DDBJ whole genome shotgun (WGS) entry which is preliminary data.</text>
</comment>
<name>A0ABW2XRW7_9ACTN</name>
<dbReference type="PANTHER" id="PTHR42715">
    <property type="entry name" value="BETA-GLUCOSIDASE"/>
    <property type="match status" value="1"/>
</dbReference>
<dbReference type="GO" id="GO:0016787">
    <property type="term" value="F:hydrolase activity"/>
    <property type="evidence" value="ECO:0007669"/>
    <property type="project" value="UniProtKB-KW"/>
</dbReference>
<dbReference type="Pfam" id="PF01915">
    <property type="entry name" value="Glyco_hydro_3_C"/>
    <property type="match status" value="1"/>
</dbReference>
<comment type="similarity">
    <text evidence="1 4">Belongs to the glycosyl hydrolase 3 family.</text>
</comment>
<evidence type="ECO:0000256" key="2">
    <source>
        <dbReference type="ARBA" id="ARBA00022801"/>
    </source>
</evidence>
<protein>
    <submittedName>
        <fullName evidence="7">Glycoside hydrolase family 3 N-terminal domain-containing protein</fullName>
    </submittedName>
</protein>
<feature type="region of interest" description="Disordered" evidence="5">
    <location>
        <begin position="48"/>
        <end position="67"/>
    </location>
</feature>
<dbReference type="InterPro" id="IPR001764">
    <property type="entry name" value="Glyco_hydro_3_N"/>
</dbReference>
<evidence type="ECO:0000256" key="1">
    <source>
        <dbReference type="ARBA" id="ARBA00005336"/>
    </source>
</evidence>
<dbReference type="EMBL" id="JBHTGP010000012">
    <property type="protein sequence ID" value="MFD0687225.1"/>
    <property type="molecule type" value="Genomic_DNA"/>
</dbReference>
<accession>A0ABW2XRW7</accession>
<dbReference type="Gene3D" id="3.40.50.1700">
    <property type="entry name" value="Glycoside hydrolase family 3 C-terminal domain"/>
    <property type="match status" value="1"/>
</dbReference>
<organism evidence="7 8">
    <name type="scientific">Actinomadura fibrosa</name>
    <dbReference type="NCBI Taxonomy" id="111802"/>
    <lineage>
        <taxon>Bacteria</taxon>
        <taxon>Bacillati</taxon>
        <taxon>Actinomycetota</taxon>
        <taxon>Actinomycetes</taxon>
        <taxon>Streptosporangiales</taxon>
        <taxon>Thermomonosporaceae</taxon>
        <taxon>Actinomadura</taxon>
    </lineage>
</organism>
<dbReference type="InterPro" id="IPR036962">
    <property type="entry name" value="Glyco_hydro_3_N_sf"/>
</dbReference>
<dbReference type="Pfam" id="PF00933">
    <property type="entry name" value="Glyco_hydro_3"/>
    <property type="match status" value="1"/>
</dbReference>
<evidence type="ECO:0000256" key="4">
    <source>
        <dbReference type="RuleBase" id="RU361161"/>
    </source>
</evidence>
<dbReference type="RefSeq" id="WP_131762330.1">
    <property type="nucleotide sequence ID" value="NZ_CAACUY010000223.1"/>
</dbReference>
<dbReference type="InterPro" id="IPR002772">
    <property type="entry name" value="Glyco_hydro_3_C"/>
</dbReference>
<evidence type="ECO:0000256" key="5">
    <source>
        <dbReference type="SAM" id="MobiDB-lite"/>
    </source>
</evidence>
<feature type="compositionally biased region" description="Low complexity" evidence="5">
    <location>
        <begin position="1"/>
        <end position="17"/>
    </location>
</feature>
<dbReference type="InterPro" id="IPR019800">
    <property type="entry name" value="Glyco_hydro_3_AS"/>
</dbReference>
<dbReference type="Gene3D" id="3.20.20.300">
    <property type="entry name" value="Glycoside hydrolase, family 3, N-terminal domain"/>
    <property type="match status" value="1"/>
</dbReference>
<dbReference type="PRINTS" id="PR00133">
    <property type="entry name" value="GLHYDRLASE3"/>
</dbReference>
<evidence type="ECO:0000313" key="8">
    <source>
        <dbReference type="Proteomes" id="UP001597063"/>
    </source>
</evidence>
<dbReference type="Pfam" id="PF14310">
    <property type="entry name" value="Fn3-like"/>
    <property type="match status" value="1"/>
</dbReference>